<dbReference type="HAMAP" id="MF_00015">
    <property type="entry name" value="LexA"/>
    <property type="match status" value="1"/>
</dbReference>
<dbReference type="SUPFAM" id="SSF51306">
    <property type="entry name" value="LexA/Signal peptidase"/>
    <property type="match status" value="1"/>
</dbReference>
<evidence type="ECO:0000256" key="6">
    <source>
        <dbReference type="ARBA" id="ARBA00022801"/>
    </source>
</evidence>
<feature type="domain" description="LexA repressor DNA-binding" evidence="16">
    <location>
        <begin position="4"/>
        <end position="68"/>
    </location>
</feature>
<evidence type="ECO:0000256" key="8">
    <source>
        <dbReference type="ARBA" id="ARBA00023015"/>
    </source>
</evidence>
<dbReference type="Proteomes" id="UP000291562">
    <property type="component" value="Chromosome"/>
</dbReference>
<comment type="similarity">
    <text evidence="1 13 14">Belongs to the peptidase S24 family.</text>
</comment>
<dbReference type="EMBL" id="CP035704">
    <property type="protein sequence ID" value="QBB72584.1"/>
    <property type="molecule type" value="Genomic_DNA"/>
</dbReference>
<dbReference type="PANTHER" id="PTHR33516">
    <property type="entry name" value="LEXA REPRESSOR"/>
    <property type="match status" value="1"/>
</dbReference>
<comment type="catalytic activity">
    <reaction evidence="13">
        <text>Hydrolysis of Ala-|-Gly bond in repressor LexA.</text>
        <dbReference type="EC" id="3.4.21.88"/>
    </reaction>
</comment>
<dbReference type="InterPro" id="IPR036388">
    <property type="entry name" value="WH-like_DNA-bd_sf"/>
</dbReference>
<dbReference type="InterPro" id="IPR039418">
    <property type="entry name" value="LexA-like"/>
</dbReference>
<evidence type="ECO:0000256" key="11">
    <source>
        <dbReference type="ARBA" id="ARBA00023204"/>
    </source>
</evidence>
<evidence type="ECO:0000313" key="17">
    <source>
        <dbReference type="EMBL" id="QBB72584.1"/>
    </source>
</evidence>
<name>A0A411HQ22_9GAMM</name>
<dbReference type="GO" id="GO:0032993">
    <property type="term" value="C:protein-DNA complex"/>
    <property type="evidence" value="ECO:0007669"/>
    <property type="project" value="UniProtKB-ARBA"/>
</dbReference>
<gene>
    <name evidence="13 17" type="primary">lexA</name>
    <name evidence="17" type="ORF">ELE36_05765</name>
</gene>
<evidence type="ECO:0000256" key="7">
    <source>
        <dbReference type="ARBA" id="ARBA00022813"/>
    </source>
</evidence>
<dbReference type="PRINTS" id="PR00726">
    <property type="entry name" value="LEXASERPTASE"/>
</dbReference>
<keyword evidence="7 13" id="KW-0068">Autocatalytic cleavage</keyword>
<dbReference type="Pfam" id="PF01726">
    <property type="entry name" value="LexA_DNA_bind"/>
    <property type="match status" value="1"/>
</dbReference>
<keyword evidence="6 13" id="KW-0378">Hydrolase</keyword>
<dbReference type="FunFam" id="1.10.10.10:FF:000009">
    <property type="entry name" value="LexA repressor"/>
    <property type="match status" value="1"/>
</dbReference>
<dbReference type="CDD" id="cd06529">
    <property type="entry name" value="S24_LexA-like"/>
    <property type="match status" value="1"/>
</dbReference>
<dbReference type="InterPro" id="IPR006197">
    <property type="entry name" value="Peptidase_S24_LexA"/>
</dbReference>
<dbReference type="SUPFAM" id="SSF46785">
    <property type="entry name" value="Winged helix' DNA-binding domain"/>
    <property type="match status" value="1"/>
</dbReference>
<evidence type="ECO:0000259" key="16">
    <source>
        <dbReference type="Pfam" id="PF01726"/>
    </source>
</evidence>
<evidence type="ECO:0000256" key="3">
    <source>
        <dbReference type="ARBA" id="ARBA00022491"/>
    </source>
</evidence>
<keyword evidence="9 13" id="KW-0238">DNA-binding</keyword>
<evidence type="ECO:0000259" key="15">
    <source>
        <dbReference type="Pfam" id="PF00717"/>
    </source>
</evidence>
<dbReference type="GO" id="GO:0009432">
    <property type="term" value="P:SOS response"/>
    <property type="evidence" value="ECO:0007669"/>
    <property type="project" value="UniProtKB-UniRule"/>
</dbReference>
<dbReference type="AlphaFoldDB" id="A0A411HQ22"/>
<sequence>MGGMDNLTDKQQAILDFIRSTIAANGYPPSNAEIADAFGLRERATVRQHLQALQTKGAIEISPGIARGLRLVEAANTSSISERSDYLELPLVGRVAAGLPITADANLEGHFTIDRAFFHPRPHFLLRVEGQSMRDIGILDGDFIAVHRSPVAEEGQVVVARIEDEITVKRFRRRGSKILLLPENPDYQPITVDPAREDFAIEGLYVGVIRRS</sequence>
<keyword evidence="4 13" id="KW-0235">DNA replication</keyword>
<dbReference type="KEGG" id="xbc:ELE36_05765"/>
<keyword evidence="11 13" id="KW-0234">DNA repair</keyword>
<feature type="active site" description="For autocatalytic cleavage activity" evidence="13">
    <location>
        <position position="132"/>
    </location>
</feature>
<evidence type="ECO:0000256" key="5">
    <source>
        <dbReference type="ARBA" id="ARBA00022763"/>
    </source>
</evidence>
<dbReference type="EC" id="3.4.21.88" evidence="13"/>
<dbReference type="OrthoDB" id="9802364at2"/>
<reference evidence="17 18" key="1">
    <citation type="submission" date="2019-01" db="EMBL/GenBank/DDBJ databases">
        <title>Pseudolysobacter antarctica gen. nov., sp. nov., isolated from Fildes Peninsula, Antarctica.</title>
        <authorList>
            <person name="Wei Z."/>
            <person name="Peng F."/>
        </authorList>
    </citation>
    <scope>NUCLEOTIDE SEQUENCE [LARGE SCALE GENOMIC DNA]</scope>
    <source>
        <strain evidence="17 18">AQ6-296</strain>
    </source>
</reference>
<evidence type="ECO:0000256" key="1">
    <source>
        <dbReference type="ARBA" id="ARBA00007484"/>
    </source>
</evidence>
<evidence type="ECO:0000313" key="18">
    <source>
        <dbReference type="Proteomes" id="UP000291562"/>
    </source>
</evidence>
<accession>A0A411HQ22</accession>
<evidence type="ECO:0000256" key="10">
    <source>
        <dbReference type="ARBA" id="ARBA00023163"/>
    </source>
</evidence>
<dbReference type="InterPro" id="IPR036286">
    <property type="entry name" value="LexA/Signal_pep-like_sf"/>
</dbReference>
<keyword evidence="18" id="KW-1185">Reference proteome</keyword>
<dbReference type="GO" id="GO:0001217">
    <property type="term" value="F:DNA-binding transcription repressor activity"/>
    <property type="evidence" value="ECO:0007669"/>
    <property type="project" value="UniProtKB-ARBA"/>
</dbReference>
<dbReference type="NCBIfam" id="TIGR00498">
    <property type="entry name" value="lexA"/>
    <property type="match status" value="1"/>
</dbReference>
<keyword evidence="10 13" id="KW-0804">Transcription</keyword>
<dbReference type="Gene3D" id="2.10.109.10">
    <property type="entry name" value="Umud Fragment, subunit A"/>
    <property type="match status" value="1"/>
</dbReference>
<dbReference type="PANTHER" id="PTHR33516:SF2">
    <property type="entry name" value="LEXA REPRESSOR-RELATED"/>
    <property type="match status" value="1"/>
</dbReference>
<dbReference type="GO" id="GO:0006508">
    <property type="term" value="P:proteolysis"/>
    <property type="evidence" value="ECO:0007669"/>
    <property type="project" value="InterPro"/>
</dbReference>
<keyword evidence="12 13" id="KW-0742">SOS response</keyword>
<dbReference type="GO" id="GO:0006260">
    <property type="term" value="P:DNA replication"/>
    <property type="evidence" value="ECO:0007669"/>
    <property type="project" value="UniProtKB-UniRule"/>
</dbReference>
<comment type="subunit">
    <text evidence="2 13">Homodimer.</text>
</comment>
<dbReference type="InterPro" id="IPR036390">
    <property type="entry name" value="WH_DNA-bd_sf"/>
</dbReference>
<evidence type="ECO:0000256" key="9">
    <source>
        <dbReference type="ARBA" id="ARBA00023125"/>
    </source>
</evidence>
<keyword evidence="8 13" id="KW-0805">Transcription regulation</keyword>
<dbReference type="Pfam" id="PF00717">
    <property type="entry name" value="Peptidase_S24"/>
    <property type="match status" value="1"/>
</dbReference>
<comment type="function">
    <text evidence="13">Represses a number of genes involved in the response to DNA damage (SOS response), including recA and lexA. In the presence of single-stranded DNA, RecA interacts with LexA causing an autocatalytic cleavage which disrupts the DNA-binding part of LexA, leading to derepression of the SOS regulon and eventually DNA repair.</text>
</comment>
<feature type="active site" description="For autocatalytic cleavage activity" evidence="13">
    <location>
        <position position="169"/>
    </location>
</feature>
<dbReference type="InterPro" id="IPR050077">
    <property type="entry name" value="LexA_repressor"/>
</dbReference>
<protein>
    <recommendedName>
        <fullName evidence="13">LexA repressor</fullName>
        <ecNumber evidence="13">3.4.21.88</ecNumber>
    </recommendedName>
</protein>
<dbReference type="GO" id="GO:0004252">
    <property type="term" value="F:serine-type endopeptidase activity"/>
    <property type="evidence" value="ECO:0007669"/>
    <property type="project" value="UniProtKB-UniRule"/>
</dbReference>
<keyword evidence="5 13" id="KW-0227">DNA damage</keyword>
<dbReference type="GO" id="GO:0000976">
    <property type="term" value="F:transcription cis-regulatory region binding"/>
    <property type="evidence" value="ECO:0007669"/>
    <property type="project" value="UniProtKB-ARBA"/>
</dbReference>
<evidence type="ECO:0000256" key="4">
    <source>
        <dbReference type="ARBA" id="ARBA00022705"/>
    </source>
</evidence>
<dbReference type="InterPro" id="IPR006200">
    <property type="entry name" value="LexA"/>
</dbReference>
<feature type="site" description="Cleavage; by autolysis" evidence="13">
    <location>
        <begin position="97"/>
        <end position="98"/>
    </location>
</feature>
<dbReference type="InterPro" id="IPR015927">
    <property type="entry name" value="Peptidase_S24_S26A/B/C"/>
</dbReference>
<feature type="DNA-binding region" description="H-T-H motif" evidence="13">
    <location>
        <begin position="31"/>
        <end position="51"/>
    </location>
</feature>
<dbReference type="FunFam" id="2.10.109.10:FF:000001">
    <property type="entry name" value="LexA repressor"/>
    <property type="match status" value="1"/>
</dbReference>
<keyword evidence="3 13" id="KW-0678">Repressor</keyword>
<dbReference type="GO" id="GO:0006281">
    <property type="term" value="P:DNA repair"/>
    <property type="evidence" value="ECO:0007669"/>
    <property type="project" value="UniProtKB-UniRule"/>
</dbReference>
<proteinExistence type="inferred from homology"/>
<dbReference type="Gene3D" id="1.10.10.10">
    <property type="entry name" value="Winged helix-like DNA-binding domain superfamily/Winged helix DNA-binding domain"/>
    <property type="match status" value="1"/>
</dbReference>
<evidence type="ECO:0000256" key="13">
    <source>
        <dbReference type="HAMAP-Rule" id="MF_00015"/>
    </source>
</evidence>
<dbReference type="InterPro" id="IPR006199">
    <property type="entry name" value="LexA_DNA-bd_dom"/>
</dbReference>
<feature type="domain" description="Peptidase S24/S26A/S26B/S26C" evidence="15">
    <location>
        <begin position="90"/>
        <end position="205"/>
    </location>
</feature>
<organism evidence="17 18">
    <name type="scientific">Pseudolysobacter antarcticus</name>
    <dbReference type="NCBI Taxonomy" id="2511995"/>
    <lineage>
        <taxon>Bacteria</taxon>
        <taxon>Pseudomonadati</taxon>
        <taxon>Pseudomonadota</taxon>
        <taxon>Gammaproteobacteria</taxon>
        <taxon>Lysobacterales</taxon>
        <taxon>Rhodanobacteraceae</taxon>
        <taxon>Pseudolysobacter</taxon>
    </lineage>
</organism>
<evidence type="ECO:0000256" key="2">
    <source>
        <dbReference type="ARBA" id="ARBA00011738"/>
    </source>
</evidence>
<evidence type="ECO:0000256" key="14">
    <source>
        <dbReference type="RuleBase" id="RU003991"/>
    </source>
</evidence>
<evidence type="ECO:0000256" key="12">
    <source>
        <dbReference type="ARBA" id="ARBA00023236"/>
    </source>
</evidence>